<name>A0ABP9JN10_9MICO</name>
<accession>A0ABP9JN10</accession>
<reference evidence="2" key="1">
    <citation type="journal article" date="2019" name="Int. J. Syst. Evol. Microbiol.">
        <title>The Global Catalogue of Microorganisms (GCM) 10K type strain sequencing project: providing services to taxonomists for standard genome sequencing and annotation.</title>
        <authorList>
            <consortium name="The Broad Institute Genomics Platform"/>
            <consortium name="The Broad Institute Genome Sequencing Center for Infectious Disease"/>
            <person name="Wu L."/>
            <person name="Ma J."/>
        </authorList>
    </citation>
    <scope>NUCLEOTIDE SEQUENCE [LARGE SCALE GENOMIC DNA]</scope>
    <source>
        <strain evidence="2">JCM 17687</strain>
    </source>
</reference>
<protein>
    <submittedName>
        <fullName evidence="1">Uncharacterized protein</fullName>
    </submittedName>
</protein>
<dbReference type="EMBL" id="BAABIW010000028">
    <property type="protein sequence ID" value="GAA5036534.1"/>
    <property type="molecule type" value="Genomic_DNA"/>
</dbReference>
<evidence type="ECO:0000313" key="1">
    <source>
        <dbReference type="EMBL" id="GAA5036534.1"/>
    </source>
</evidence>
<dbReference type="Proteomes" id="UP001500427">
    <property type="component" value="Unassembled WGS sequence"/>
</dbReference>
<keyword evidence="2" id="KW-1185">Reference proteome</keyword>
<proteinExistence type="predicted"/>
<gene>
    <name evidence="1" type="ORF">GCM10023258_39580</name>
</gene>
<organism evidence="1 2">
    <name type="scientific">Terrabacter aeriphilus</name>
    <dbReference type="NCBI Taxonomy" id="515662"/>
    <lineage>
        <taxon>Bacteria</taxon>
        <taxon>Bacillati</taxon>
        <taxon>Actinomycetota</taxon>
        <taxon>Actinomycetes</taxon>
        <taxon>Micrococcales</taxon>
        <taxon>Intrasporangiaceae</taxon>
        <taxon>Terrabacter</taxon>
    </lineage>
</organism>
<evidence type="ECO:0000313" key="2">
    <source>
        <dbReference type="Proteomes" id="UP001500427"/>
    </source>
</evidence>
<sequence>MSGATRSGALTTLLTVWRETEAARATSLIVARLLAAELDVTLDAVLSEWNVLITDLNVHIPHRILSPHGRGVKRGAVVSYDSPTAAHARGGAR</sequence>
<comment type="caution">
    <text evidence="1">The sequence shown here is derived from an EMBL/GenBank/DDBJ whole genome shotgun (WGS) entry which is preliminary data.</text>
</comment>